<dbReference type="RefSeq" id="WP_142086332.1">
    <property type="nucleotide sequence ID" value="NZ_CP035485.1"/>
</dbReference>
<keyword evidence="6 7" id="KW-0472">Membrane</keyword>
<keyword evidence="3" id="KW-1003">Cell membrane</keyword>
<organism evidence="9 10">
    <name type="scientific">Salicibibacter halophilus</name>
    <dbReference type="NCBI Taxonomy" id="2502791"/>
    <lineage>
        <taxon>Bacteria</taxon>
        <taxon>Bacillati</taxon>
        <taxon>Bacillota</taxon>
        <taxon>Bacilli</taxon>
        <taxon>Bacillales</taxon>
        <taxon>Bacillaceae</taxon>
        <taxon>Salicibibacter</taxon>
    </lineage>
</organism>
<protein>
    <submittedName>
        <fullName evidence="9">Na(+)/H(+) antiporter subunit B</fullName>
    </submittedName>
</protein>
<dbReference type="Proteomes" id="UP000319756">
    <property type="component" value="Chromosome"/>
</dbReference>
<evidence type="ECO:0000313" key="9">
    <source>
        <dbReference type="EMBL" id="QDI89811.1"/>
    </source>
</evidence>
<accession>A0A514LEY4</accession>
<evidence type="ECO:0000256" key="5">
    <source>
        <dbReference type="ARBA" id="ARBA00022989"/>
    </source>
</evidence>
<dbReference type="GO" id="GO:0005886">
    <property type="term" value="C:plasma membrane"/>
    <property type="evidence" value="ECO:0007669"/>
    <property type="project" value="UniProtKB-SubCell"/>
</dbReference>
<reference evidence="10" key="1">
    <citation type="submission" date="2019-01" db="EMBL/GenBank/DDBJ databases">
        <title>Genomic analysis of Salicibibacter sp. NKC3-5.</title>
        <authorList>
            <person name="Oh Y.J."/>
        </authorList>
    </citation>
    <scope>NUCLEOTIDE SEQUENCE [LARGE SCALE GENOMIC DNA]</scope>
    <source>
        <strain evidence="10">NKC3-5</strain>
    </source>
</reference>
<feature type="domain" description="Na+/H+ antiporter MnhB subunit-related protein" evidence="8">
    <location>
        <begin position="18"/>
        <end position="133"/>
    </location>
</feature>
<comment type="subcellular location">
    <subcellularLocation>
        <location evidence="1">Cell membrane</location>
        <topology evidence="1">Multi-pass membrane protein</topology>
    </subcellularLocation>
</comment>
<evidence type="ECO:0000256" key="3">
    <source>
        <dbReference type="ARBA" id="ARBA00022475"/>
    </source>
</evidence>
<name>A0A514LEY4_9BACI</name>
<dbReference type="KEGG" id="sale:EPH95_00320"/>
<evidence type="ECO:0000256" key="1">
    <source>
        <dbReference type="ARBA" id="ARBA00004651"/>
    </source>
</evidence>
<proteinExistence type="inferred from homology"/>
<evidence type="ECO:0000313" key="10">
    <source>
        <dbReference type="Proteomes" id="UP000319756"/>
    </source>
</evidence>
<dbReference type="InterPro" id="IPR050622">
    <property type="entry name" value="CPA3_antiporter_subunitB"/>
</dbReference>
<evidence type="ECO:0000256" key="7">
    <source>
        <dbReference type="SAM" id="Phobius"/>
    </source>
</evidence>
<keyword evidence="10" id="KW-1185">Reference proteome</keyword>
<feature type="transmembrane region" description="Helical" evidence="7">
    <location>
        <begin position="12"/>
        <end position="32"/>
    </location>
</feature>
<feature type="transmembrane region" description="Helical" evidence="7">
    <location>
        <begin position="70"/>
        <end position="91"/>
    </location>
</feature>
<dbReference type="Pfam" id="PF04039">
    <property type="entry name" value="MnhB"/>
    <property type="match status" value="1"/>
</dbReference>
<feature type="transmembrane region" description="Helical" evidence="7">
    <location>
        <begin position="38"/>
        <end position="58"/>
    </location>
</feature>
<evidence type="ECO:0000256" key="2">
    <source>
        <dbReference type="ARBA" id="ARBA00009425"/>
    </source>
</evidence>
<dbReference type="AlphaFoldDB" id="A0A514LEY4"/>
<keyword evidence="4 7" id="KW-0812">Transmembrane</keyword>
<dbReference type="EMBL" id="CP035485">
    <property type="protein sequence ID" value="QDI89811.1"/>
    <property type="molecule type" value="Genomic_DNA"/>
</dbReference>
<dbReference type="PANTHER" id="PTHR33932:SF4">
    <property type="entry name" value="NA(+)_H(+) ANTIPORTER SUBUNIT B"/>
    <property type="match status" value="1"/>
</dbReference>
<evidence type="ECO:0000256" key="4">
    <source>
        <dbReference type="ARBA" id="ARBA00022692"/>
    </source>
</evidence>
<evidence type="ECO:0000256" key="6">
    <source>
        <dbReference type="ARBA" id="ARBA00023136"/>
    </source>
</evidence>
<gene>
    <name evidence="9" type="ORF">EPH95_00320</name>
</gene>
<comment type="similarity">
    <text evidence="2">Belongs to the CPA3 antiporters (TC 2.A.63) subunit B family.</text>
</comment>
<dbReference type="OrthoDB" id="9798859at2"/>
<dbReference type="PANTHER" id="PTHR33932">
    <property type="entry name" value="NA(+)/H(+) ANTIPORTER SUBUNIT B"/>
    <property type="match status" value="1"/>
</dbReference>
<sequence>MKYSRSHDVMQQVLLITTSYFVLAFSLYFLFAGHNNPGGGFIGGLTTACALAFIYLVFDRVKANEYIRFTFPGLISIGLVLSLGTGAIGFFTNDAYLTQYFDYFDIPFFGEIELTTALPFDLGIYFVVVGAAMVIMLNIAGDEEEEDED</sequence>
<keyword evidence="5 7" id="KW-1133">Transmembrane helix</keyword>
<dbReference type="InterPro" id="IPR007182">
    <property type="entry name" value="MnhB"/>
</dbReference>
<feature type="transmembrane region" description="Helical" evidence="7">
    <location>
        <begin position="122"/>
        <end position="140"/>
    </location>
</feature>
<evidence type="ECO:0000259" key="8">
    <source>
        <dbReference type="Pfam" id="PF04039"/>
    </source>
</evidence>